<evidence type="ECO:0000256" key="1">
    <source>
        <dbReference type="SAM" id="Phobius"/>
    </source>
</evidence>
<evidence type="ECO:0000313" key="2">
    <source>
        <dbReference type="Ensembl" id="ENSPLAP00000022085.1"/>
    </source>
</evidence>
<sequence>MSICNGLCSHIHFNNTIFLERQSNKKIYVICNILRESLINMLCSYSLFLSIIFSYYTLLFCFVFIFLCSFLMWLF</sequence>
<organism evidence="2 3">
    <name type="scientific">Poecilia latipinna</name>
    <name type="common">sailfin molly</name>
    <dbReference type="NCBI Taxonomy" id="48699"/>
    <lineage>
        <taxon>Eukaryota</taxon>
        <taxon>Metazoa</taxon>
        <taxon>Chordata</taxon>
        <taxon>Craniata</taxon>
        <taxon>Vertebrata</taxon>
        <taxon>Euteleostomi</taxon>
        <taxon>Actinopterygii</taxon>
        <taxon>Neopterygii</taxon>
        <taxon>Teleostei</taxon>
        <taxon>Neoteleostei</taxon>
        <taxon>Acanthomorphata</taxon>
        <taxon>Ovalentaria</taxon>
        <taxon>Atherinomorphae</taxon>
        <taxon>Cyprinodontiformes</taxon>
        <taxon>Poeciliidae</taxon>
        <taxon>Poeciliinae</taxon>
        <taxon>Poecilia</taxon>
    </lineage>
</organism>
<reference evidence="2" key="2">
    <citation type="submission" date="2025-09" db="UniProtKB">
        <authorList>
            <consortium name="Ensembl"/>
        </authorList>
    </citation>
    <scope>IDENTIFICATION</scope>
</reference>
<keyword evidence="3" id="KW-1185">Reference proteome</keyword>
<name>A0A3B3V8K9_9TELE</name>
<accession>A0A3B3V8K9</accession>
<keyword evidence="1" id="KW-1133">Transmembrane helix</keyword>
<reference evidence="2" key="1">
    <citation type="submission" date="2025-08" db="UniProtKB">
        <authorList>
            <consortium name="Ensembl"/>
        </authorList>
    </citation>
    <scope>IDENTIFICATION</scope>
</reference>
<feature type="transmembrane region" description="Helical" evidence="1">
    <location>
        <begin position="53"/>
        <end position="74"/>
    </location>
</feature>
<keyword evidence="1" id="KW-0812">Transmembrane</keyword>
<protein>
    <submittedName>
        <fullName evidence="2">Uncharacterized protein</fullName>
    </submittedName>
</protein>
<dbReference type="Proteomes" id="UP000261500">
    <property type="component" value="Unplaced"/>
</dbReference>
<proteinExistence type="predicted"/>
<dbReference type="AlphaFoldDB" id="A0A3B3V8K9"/>
<dbReference type="Ensembl" id="ENSPLAT00000009334.1">
    <property type="protein sequence ID" value="ENSPLAP00000022085.1"/>
    <property type="gene ID" value="ENSPLAG00000006339.1"/>
</dbReference>
<evidence type="ECO:0000313" key="3">
    <source>
        <dbReference type="Proteomes" id="UP000261500"/>
    </source>
</evidence>
<keyword evidence="1" id="KW-0472">Membrane</keyword>